<evidence type="ECO:0000313" key="2">
    <source>
        <dbReference type="Proteomes" id="UP000600214"/>
    </source>
</evidence>
<keyword evidence="2" id="KW-1185">Reference proteome</keyword>
<sequence>MKAIVTCVIAVLLFGCSKDEVDPRQQILGKWEPFYLGNGEYQPPVEKPGAYWHFLPDSVLLEYEYATQKTFKKKYWIDTLLNVAATYDDGYQLRFYYTPKFYGDTMELHMENASPIFSISKWKRIN</sequence>
<evidence type="ECO:0008006" key="3">
    <source>
        <dbReference type="Google" id="ProtNLM"/>
    </source>
</evidence>
<dbReference type="PROSITE" id="PS51257">
    <property type="entry name" value="PROKAR_LIPOPROTEIN"/>
    <property type="match status" value="1"/>
</dbReference>
<proteinExistence type="predicted"/>
<evidence type="ECO:0000313" key="1">
    <source>
        <dbReference type="EMBL" id="GGH55578.1"/>
    </source>
</evidence>
<dbReference type="RefSeq" id="WP_188939331.1">
    <property type="nucleotide sequence ID" value="NZ_BMIA01000009.1"/>
</dbReference>
<name>A0ABQ1ZDK8_9BACT</name>
<gene>
    <name evidence="1" type="ORF">GCM10007423_63260</name>
</gene>
<dbReference type="Proteomes" id="UP000600214">
    <property type="component" value="Unassembled WGS sequence"/>
</dbReference>
<protein>
    <recommendedName>
        <fullName evidence="3">Lipocalin-like domain-containing protein</fullName>
    </recommendedName>
</protein>
<comment type="caution">
    <text evidence="1">The sequence shown here is derived from an EMBL/GenBank/DDBJ whole genome shotgun (WGS) entry which is preliminary data.</text>
</comment>
<organism evidence="1 2">
    <name type="scientific">Dyadobacter endophyticus</name>
    <dbReference type="NCBI Taxonomy" id="1749036"/>
    <lineage>
        <taxon>Bacteria</taxon>
        <taxon>Pseudomonadati</taxon>
        <taxon>Bacteroidota</taxon>
        <taxon>Cytophagia</taxon>
        <taxon>Cytophagales</taxon>
        <taxon>Spirosomataceae</taxon>
        <taxon>Dyadobacter</taxon>
    </lineage>
</organism>
<accession>A0ABQ1ZDK8</accession>
<reference evidence="2" key="1">
    <citation type="journal article" date="2019" name="Int. J. Syst. Evol. Microbiol.">
        <title>The Global Catalogue of Microorganisms (GCM) 10K type strain sequencing project: providing services to taxonomists for standard genome sequencing and annotation.</title>
        <authorList>
            <consortium name="The Broad Institute Genomics Platform"/>
            <consortium name="The Broad Institute Genome Sequencing Center for Infectious Disease"/>
            <person name="Wu L."/>
            <person name="Ma J."/>
        </authorList>
    </citation>
    <scope>NUCLEOTIDE SEQUENCE [LARGE SCALE GENOMIC DNA]</scope>
    <source>
        <strain evidence="2">CGMCC 1.15288</strain>
    </source>
</reference>
<dbReference type="EMBL" id="BMIA01000009">
    <property type="protein sequence ID" value="GGH55578.1"/>
    <property type="molecule type" value="Genomic_DNA"/>
</dbReference>